<feature type="domain" description="HTH tetR-type" evidence="3">
    <location>
        <begin position="9"/>
        <end position="69"/>
    </location>
</feature>
<dbReference type="PANTHER" id="PTHR43479">
    <property type="entry name" value="ACREF/ENVCD OPERON REPRESSOR-RELATED"/>
    <property type="match status" value="1"/>
</dbReference>
<dbReference type="PROSITE" id="PS50977">
    <property type="entry name" value="HTH_TETR_2"/>
    <property type="match status" value="1"/>
</dbReference>
<evidence type="ECO:0000313" key="5">
    <source>
        <dbReference type="Proteomes" id="UP000886749"/>
    </source>
</evidence>
<reference evidence="4" key="1">
    <citation type="submission" date="2020-10" db="EMBL/GenBank/DDBJ databases">
        <authorList>
            <person name="Gilroy R."/>
        </authorList>
    </citation>
    <scope>NUCLEOTIDE SEQUENCE</scope>
    <source>
        <strain evidence="4">CHK184-25365</strain>
    </source>
</reference>
<name>A0A9D1DE40_9FIRM</name>
<dbReference type="GO" id="GO:0003677">
    <property type="term" value="F:DNA binding"/>
    <property type="evidence" value="ECO:0007669"/>
    <property type="project" value="UniProtKB-UniRule"/>
</dbReference>
<dbReference type="InterPro" id="IPR050624">
    <property type="entry name" value="HTH-type_Tx_Regulator"/>
</dbReference>
<dbReference type="Proteomes" id="UP000886749">
    <property type="component" value="Unassembled WGS sequence"/>
</dbReference>
<evidence type="ECO:0000256" key="2">
    <source>
        <dbReference type="PROSITE-ProRule" id="PRU00335"/>
    </source>
</evidence>
<sequence>MASIDLRIIKTKRSIRNALFQLLSQKPLEQITVRELAQQAEINKGTFYLHYHDIYDLVHQLQTQVLQDILKSLPQAEELLLDSSRFTLALFHTFYQHQQEIDLLFSGSQSAVLPVQIEQELKQYLHEHIPQTKDDPKFNIFLSYSVYGGYYAFQENHKRFGPEQVAETIGELSRCLNRQWDFSKTHS</sequence>
<dbReference type="InterPro" id="IPR001647">
    <property type="entry name" value="HTH_TetR"/>
</dbReference>
<organism evidence="4 5">
    <name type="scientific">Candidatus Egerieicola pullicola</name>
    <dbReference type="NCBI Taxonomy" id="2840775"/>
    <lineage>
        <taxon>Bacteria</taxon>
        <taxon>Bacillati</taxon>
        <taxon>Bacillota</taxon>
        <taxon>Clostridia</taxon>
        <taxon>Eubacteriales</taxon>
        <taxon>Oscillospiraceae</taxon>
        <taxon>Oscillospiraceae incertae sedis</taxon>
        <taxon>Candidatus Egerieicola</taxon>
    </lineage>
</organism>
<reference evidence="4" key="2">
    <citation type="journal article" date="2021" name="PeerJ">
        <title>Extensive microbial diversity within the chicken gut microbiome revealed by metagenomics and culture.</title>
        <authorList>
            <person name="Gilroy R."/>
            <person name="Ravi A."/>
            <person name="Getino M."/>
            <person name="Pursley I."/>
            <person name="Horton D.L."/>
            <person name="Alikhan N.F."/>
            <person name="Baker D."/>
            <person name="Gharbi K."/>
            <person name="Hall N."/>
            <person name="Watson M."/>
            <person name="Adriaenssens E.M."/>
            <person name="Foster-Nyarko E."/>
            <person name="Jarju S."/>
            <person name="Secka A."/>
            <person name="Antonio M."/>
            <person name="Oren A."/>
            <person name="Chaudhuri R.R."/>
            <person name="La Ragione R."/>
            <person name="Hildebrand F."/>
            <person name="Pallen M.J."/>
        </authorList>
    </citation>
    <scope>NUCLEOTIDE SEQUENCE</scope>
    <source>
        <strain evidence="4">CHK184-25365</strain>
    </source>
</reference>
<dbReference type="InterPro" id="IPR009057">
    <property type="entry name" value="Homeodomain-like_sf"/>
</dbReference>
<feature type="DNA-binding region" description="H-T-H motif" evidence="2">
    <location>
        <begin position="32"/>
        <end position="51"/>
    </location>
</feature>
<dbReference type="Gene3D" id="1.10.357.10">
    <property type="entry name" value="Tetracycline Repressor, domain 2"/>
    <property type="match status" value="1"/>
</dbReference>
<evidence type="ECO:0000256" key="1">
    <source>
        <dbReference type="ARBA" id="ARBA00023125"/>
    </source>
</evidence>
<dbReference type="SUPFAM" id="SSF46689">
    <property type="entry name" value="Homeodomain-like"/>
    <property type="match status" value="1"/>
</dbReference>
<dbReference type="PANTHER" id="PTHR43479:SF7">
    <property type="entry name" value="TETR-FAMILY TRANSCRIPTIONAL REGULATOR"/>
    <property type="match status" value="1"/>
</dbReference>
<protein>
    <submittedName>
        <fullName evidence="4">TetR/AcrR family transcriptional regulator</fullName>
    </submittedName>
</protein>
<dbReference type="AlphaFoldDB" id="A0A9D1DE40"/>
<evidence type="ECO:0000313" key="4">
    <source>
        <dbReference type="EMBL" id="HIR41205.1"/>
    </source>
</evidence>
<comment type="caution">
    <text evidence="4">The sequence shown here is derived from an EMBL/GenBank/DDBJ whole genome shotgun (WGS) entry which is preliminary data.</text>
</comment>
<keyword evidence="1 2" id="KW-0238">DNA-binding</keyword>
<gene>
    <name evidence="4" type="ORF">IAB36_05200</name>
</gene>
<proteinExistence type="predicted"/>
<dbReference type="EMBL" id="DVGY01000115">
    <property type="protein sequence ID" value="HIR41205.1"/>
    <property type="molecule type" value="Genomic_DNA"/>
</dbReference>
<dbReference type="Pfam" id="PF00440">
    <property type="entry name" value="TetR_N"/>
    <property type="match status" value="1"/>
</dbReference>
<evidence type="ECO:0000259" key="3">
    <source>
        <dbReference type="PROSITE" id="PS50977"/>
    </source>
</evidence>
<accession>A0A9D1DE40</accession>